<evidence type="ECO:0000313" key="3">
    <source>
        <dbReference type="Proteomes" id="UP000184731"/>
    </source>
</evidence>
<dbReference type="AlphaFoldDB" id="A0A1L4CZI1"/>
<dbReference type="RefSeq" id="WP_148697078.1">
    <property type="nucleotide sequence ID" value="NZ_CP017834.1"/>
</dbReference>
<dbReference type="Gene3D" id="3.40.190.10">
    <property type="entry name" value="Periplasmic binding protein-like II"/>
    <property type="match status" value="2"/>
</dbReference>
<name>A0A1L4CZI1_9BACT</name>
<protein>
    <submittedName>
        <fullName evidence="2">Uncharacterized protein</fullName>
    </submittedName>
</protein>
<dbReference type="OrthoDB" id="5416480at2"/>
<sequence>MKSFLKFILALCALNINQAIADSKPTYVIGVENITYDPYYTVKENGEYGAFARDIFDLFAKKSNIQFKYEPMPVARLFKEYLGGGLDFKYPDSSLWMSEGRKNKNIIYSDNVVEYIDGAIIKAENKNKDISFIKKLGTIRGFEVGEYKKRQIQIEESSNIPELIDKLDNNKIDAVFFNVAVALNYVNRNKYFKNKFIFKKEYPYLHDYYRLSTMKHKDVIDKFNLFLKKNIKEINEMKKKNKIIF</sequence>
<dbReference type="EMBL" id="CP017834">
    <property type="protein sequence ID" value="APJ03345.1"/>
    <property type="molecule type" value="Genomic_DNA"/>
</dbReference>
<keyword evidence="1" id="KW-0732">Signal</keyword>
<evidence type="ECO:0000256" key="1">
    <source>
        <dbReference type="SAM" id="SignalP"/>
    </source>
</evidence>
<dbReference type="STRING" id="1915309.AXG55_05270"/>
<reference evidence="2 3" key="1">
    <citation type="submission" date="2016-10" db="EMBL/GenBank/DDBJ databases">
        <title>Silvanigrella aquatica sp. nov., isolated from a freshwater lake located in the Black Forest, Germany, description of Silvanigrellaceae fam. nov., Silvanigrellales ord. nov., reclassification of the order Bdellovibrionales in the class Oligoflexia, reclassification of the families Bacteriovoracaceae and Halobacteriovoraceae in the new order Bacteriovoracales ord. nov., and reclassification of the family Pseudobacteriovoracaceae in the order Oligoflexiales.</title>
        <authorList>
            <person name="Hahn M.W."/>
            <person name="Schmidt J."/>
            <person name="Koll U."/>
            <person name="Rohde M."/>
            <person name="Verbag S."/>
            <person name="Pitt A."/>
            <person name="Nakai R."/>
            <person name="Naganuma T."/>
            <person name="Lang E."/>
        </authorList>
    </citation>
    <scope>NUCLEOTIDE SEQUENCE [LARGE SCALE GENOMIC DNA]</scope>
    <source>
        <strain evidence="2 3">MWH-Nonnen-W8red</strain>
    </source>
</reference>
<accession>A0A1L4CZI1</accession>
<dbReference type="Proteomes" id="UP000184731">
    <property type="component" value="Chromosome"/>
</dbReference>
<feature type="signal peptide" evidence="1">
    <location>
        <begin position="1"/>
        <end position="21"/>
    </location>
</feature>
<evidence type="ECO:0000313" key="2">
    <source>
        <dbReference type="EMBL" id="APJ03345.1"/>
    </source>
</evidence>
<gene>
    <name evidence="2" type="ORF">AXG55_05270</name>
</gene>
<organism evidence="2 3">
    <name type="scientific">Silvanigrella aquatica</name>
    <dbReference type="NCBI Taxonomy" id="1915309"/>
    <lineage>
        <taxon>Bacteria</taxon>
        <taxon>Pseudomonadati</taxon>
        <taxon>Bdellovibrionota</taxon>
        <taxon>Oligoflexia</taxon>
        <taxon>Silvanigrellales</taxon>
        <taxon>Silvanigrellaceae</taxon>
        <taxon>Silvanigrella</taxon>
    </lineage>
</organism>
<dbReference type="PANTHER" id="PTHR35936:SF19">
    <property type="entry name" value="AMINO-ACID-BINDING PROTEIN YXEM-RELATED"/>
    <property type="match status" value="1"/>
</dbReference>
<feature type="chain" id="PRO_5013267465" evidence="1">
    <location>
        <begin position="22"/>
        <end position="245"/>
    </location>
</feature>
<keyword evidence="3" id="KW-1185">Reference proteome</keyword>
<dbReference type="SUPFAM" id="SSF53850">
    <property type="entry name" value="Periplasmic binding protein-like II"/>
    <property type="match status" value="1"/>
</dbReference>
<dbReference type="PANTHER" id="PTHR35936">
    <property type="entry name" value="MEMBRANE-BOUND LYTIC MUREIN TRANSGLYCOSYLASE F"/>
    <property type="match status" value="1"/>
</dbReference>
<proteinExistence type="predicted"/>
<dbReference type="KEGG" id="saqi:AXG55_05270"/>